<name>A0A977KYR0_9CYAN</name>
<organism evidence="1">
    <name type="scientific">Woronichinia naegeliana WA131</name>
    <dbReference type="NCBI Taxonomy" id="2824559"/>
    <lineage>
        <taxon>Bacteria</taxon>
        <taxon>Bacillati</taxon>
        <taxon>Cyanobacteriota</taxon>
        <taxon>Cyanophyceae</taxon>
        <taxon>Synechococcales</taxon>
        <taxon>Coelosphaeriaceae</taxon>
        <taxon>Woronichinia</taxon>
    </lineage>
</organism>
<evidence type="ECO:0000313" key="1">
    <source>
        <dbReference type="EMBL" id="UXE61085.1"/>
    </source>
</evidence>
<sequence>MDTKFFEEYQAQLLDWQKKFFSTWMEGFPKGVTEIKLTDTFETSVKLQEEMVKSYLEAQEKSATMMLEAQKQFWNNYFETIRKQPVTVN</sequence>
<dbReference type="KEGG" id="wna:KA717_37740"/>
<dbReference type="Proteomes" id="UP001065613">
    <property type="component" value="Chromosome"/>
</dbReference>
<accession>A0A977KYR0</accession>
<dbReference type="EMBL" id="CP073041">
    <property type="protein sequence ID" value="UXE61085.1"/>
    <property type="molecule type" value="Genomic_DNA"/>
</dbReference>
<dbReference type="AlphaFoldDB" id="A0A977KYR0"/>
<proteinExistence type="predicted"/>
<gene>
    <name evidence="1" type="ORF">KA717_37740</name>
</gene>
<reference evidence="1" key="1">
    <citation type="submission" date="2021-04" db="EMBL/GenBank/DDBJ databases">
        <title>Genome sequence of Woronichinia naegeliana from Washington state freshwater lake bloom.</title>
        <authorList>
            <person name="Dreher T.W."/>
        </authorList>
    </citation>
    <scope>NUCLEOTIDE SEQUENCE</scope>
    <source>
        <strain evidence="1">WA131</strain>
    </source>
</reference>
<protein>
    <submittedName>
        <fullName evidence="1">Thylakoid-associated protein</fullName>
    </submittedName>
</protein>